<name>A0ABW3U9B3_9GAMM</name>
<evidence type="ECO:0000313" key="2">
    <source>
        <dbReference type="Proteomes" id="UP001597264"/>
    </source>
</evidence>
<proteinExistence type="predicted"/>
<sequence length="114" mass="12630">MRTVIVNSRGKVMPTRISKEARDITPVNFDFSLLLPEIDSYTIEGDMPVTGDTQDGATVTVTLDEGRAHGLYDLAVIATGGGETRAATVQIKVEDRERGWNAWPYYGYGYGAWW</sequence>
<accession>A0ABW3U9B3</accession>
<dbReference type="RefSeq" id="WP_230438503.1">
    <property type="nucleotide sequence ID" value="NZ_CP087715.1"/>
</dbReference>
<keyword evidence="2" id="KW-1185">Reference proteome</keyword>
<protein>
    <submittedName>
        <fullName evidence="1">Uncharacterized protein</fullName>
    </submittedName>
</protein>
<reference evidence="2" key="1">
    <citation type="journal article" date="2019" name="Int. J. Syst. Evol. Microbiol.">
        <title>The Global Catalogue of Microorganisms (GCM) 10K type strain sequencing project: providing services to taxonomists for standard genome sequencing and annotation.</title>
        <authorList>
            <consortium name="The Broad Institute Genomics Platform"/>
            <consortium name="The Broad Institute Genome Sequencing Center for Infectious Disease"/>
            <person name="Wu L."/>
            <person name="Ma J."/>
        </authorList>
    </citation>
    <scope>NUCLEOTIDE SEQUENCE [LARGE SCALE GENOMIC DNA]</scope>
    <source>
        <strain evidence="2">CCUG 54356</strain>
    </source>
</reference>
<evidence type="ECO:0000313" key="1">
    <source>
        <dbReference type="EMBL" id="MFD1216405.1"/>
    </source>
</evidence>
<organism evidence="1 2">
    <name type="scientific">Microbulbifer celer</name>
    <dbReference type="NCBI Taxonomy" id="435905"/>
    <lineage>
        <taxon>Bacteria</taxon>
        <taxon>Pseudomonadati</taxon>
        <taxon>Pseudomonadota</taxon>
        <taxon>Gammaproteobacteria</taxon>
        <taxon>Cellvibrionales</taxon>
        <taxon>Microbulbiferaceae</taxon>
        <taxon>Microbulbifer</taxon>
    </lineage>
</organism>
<dbReference type="Proteomes" id="UP001597264">
    <property type="component" value="Unassembled WGS sequence"/>
</dbReference>
<comment type="caution">
    <text evidence="1">The sequence shown here is derived from an EMBL/GenBank/DDBJ whole genome shotgun (WGS) entry which is preliminary data.</text>
</comment>
<dbReference type="EMBL" id="JBHTLR010000007">
    <property type="protein sequence ID" value="MFD1216405.1"/>
    <property type="molecule type" value="Genomic_DNA"/>
</dbReference>
<gene>
    <name evidence="1" type="ORF">ACFQ2X_07340</name>
</gene>